<evidence type="ECO:0000313" key="2">
    <source>
        <dbReference type="Proteomes" id="UP000831701"/>
    </source>
</evidence>
<dbReference type="EMBL" id="CM041537">
    <property type="protein sequence ID" value="KAI3369657.1"/>
    <property type="molecule type" value="Genomic_DNA"/>
</dbReference>
<reference evidence="1" key="1">
    <citation type="submission" date="2022-04" db="EMBL/GenBank/DDBJ databases">
        <title>Jade perch genome.</title>
        <authorList>
            <person name="Chao B."/>
        </authorList>
    </citation>
    <scope>NUCLEOTIDE SEQUENCE</scope>
    <source>
        <strain evidence="1">CB-2022</strain>
    </source>
</reference>
<name>A0ACB8WNU7_9TELE</name>
<proteinExistence type="predicted"/>
<accession>A0ACB8WNU7</accession>
<feature type="non-terminal residue" evidence="1">
    <location>
        <position position="573"/>
    </location>
</feature>
<dbReference type="Proteomes" id="UP000831701">
    <property type="component" value="Chromosome 7"/>
</dbReference>
<sequence>VDMLWLRMTPSLLSFFLLFPFMSSVMAAAEPAGCKIRITDKGLQMLKFETQKFVEEELSNISMPEMKGKDGRFQYTITDVKITELNLTHAELQFIPDIGLLFDVQNSSISLSFHRRILYWFFDEDDDDDCTVPLSDDDDDDIDRSIPHSDEDDDDDHSVPHSDEDDDDDCCISLSDEDYDDDDDDCCTSLSDEEDDDDDCTSLSDEDDDDDDDDLMNMMMMIVAFPSSLSYDTGNINASAEGVNINTALTLIRDDEGRLKINNITCDAKIAKMRAEFSGTLGRVYHFLSSFLTTGMRFLLNQQICPALNHAALVHVNSMLETIPVKTEVDQYIGIDYSLIDDPVVTSGSLDMNFRGMFFDLSHPNDTLVNYAIDPVIREYDRMVYLALSEFFFDSGMFSYYRAGIFQMHIVNEKMSKDLEMLLRTTYFGAIMMLNPALVDAPISLQIAVNSPPKTSIKTSGATVVMTAIVKVMLLPPGQPPVQLSSMTMETKFNAKVSMKGKRLAVHADLRRFKIFSNQSALESLALIPLQAPLKTMLQMSVVPLINNWTKRGVQIPLADGMDFIEEVVEYHN</sequence>
<comment type="caution">
    <text evidence="1">The sequence shown here is derived from an EMBL/GenBank/DDBJ whole genome shotgun (WGS) entry which is preliminary data.</text>
</comment>
<gene>
    <name evidence="1" type="ORF">L3Q82_024501</name>
</gene>
<keyword evidence="2" id="KW-1185">Reference proteome</keyword>
<protein>
    <submittedName>
        <fullName evidence="1">Uncharacterized protein</fullName>
    </submittedName>
</protein>
<evidence type="ECO:0000313" key="1">
    <source>
        <dbReference type="EMBL" id="KAI3369657.1"/>
    </source>
</evidence>
<feature type="non-terminal residue" evidence="1">
    <location>
        <position position="1"/>
    </location>
</feature>
<organism evidence="1 2">
    <name type="scientific">Scortum barcoo</name>
    <name type="common">barcoo grunter</name>
    <dbReference type="NCBI Taxonomy" id="214431"/>
    <lineage>
        <taxon>Eukaryota</taxon>
        <taxon>Metazoa</taxon>
        <taxon>Chordata</taxon>
        <taxon>Craniata</taxon>
        <taxon>Vertebrata</taxon>
        <taxon>Euteleostomi</taxon>
        <taxon>Actinopterygii</taxon>
        <taxon>Neopterygii</taxon>
        <taxon>Teleostei</taxon>
        <taxon>Neoteleostei</taxon>
        <taxon>Acanthomorphata</taxon>
        <taxon>Eupercaria</taxon>
        <taxon>Centrarchiformes</taxon>
        <taxon>Terapontoidei</taxon>
        <taxon>Terapontidae</taxon>
        <taxon>Scortum</taxon>
    </lineage>
</organism>